<evidence type="ECO:0000256" key="1">
    <source>
        <dbReference type="SAM" id="SignalP"/>
    </source>
</evidence>
<dbReference type="RefSeq" id="WP_173178419.1">
    <property type="nucleotide sequence ID" value="NZ_AP023189.1"/>
</dbReference>
<dbReference type="InterPro" id="IPR049346">
    <property type="entry name" value="Tsi1-like_sf"/>
</dbReference>
<dbReference type="Proteomes" id="UP000509383">
    <property type="component" value="Chromosome"/>
</dbReference>
<evidence type="ECO:0000313" key="4">
    <source>
        <dbReference type="Proteomes" id="UP000509383"/>
    </source>
</evidence>
<sequence length="167" mass="17756">MKPLAGALAALTLSACAQASDCGFAPLKLVASPEAPSTFVGDGQRLQVRFVNENPDIAEPDAFPEPPVVLLDKASGKSCNIEDGGIWARDPLFLSRDEKRLVTYEFSGSNGELVAYDTATCKVLHRQDITGKRASVEGEELVLGADCDDSGSCKTQAKQPVQPFCKP</sequence>
<evidence type="ECO:0000313" key="2">
    <source>
        <dbReference type="EMBL" id="BCG23877.1"/>
    </source>
</evidence>
<dbReference type="Proteomes" id="UP001054892">
    <property type="component" value="Unassembled WGS sequence"/>
</dbReference>
<evidence type="ECO:0000313" key="5">
    <source>
        <dbReference type="Proteomes" id="UP001054892"/>
    </source>
</evidence>
<proteinExistence type="predicted"/>
<dbReference type="EMBL" id="BQKM01000021">
    <property type="protein sequence ID" value="GJN55826.1"/>
    <property type="molecule type" value="Genomic_DNA"/>
</dbReference>
<organism evidence="2 4">
    <name type="scientific">Pseudomonas tohonis</name>
    <dbReference type="NCBI Taxonomy" id="2725477"/>
    <lineage>
        <taxon>Bacteria</taxon>
        <taxon>Pseudomonadati</taxon>
        <taxon>Pseudomonadota</taxon>
        <taxon>Gammaproteobacteria</taxon>
        <taxon>Pseudomonadales</taxon>
        <taxon>Pseudomonadaceae</taxon>
        <taxon>Pseudomonas</taxon>
    </lineage>
</organism>
<dbReference type="Gene3D" id="2.40.128.650">
    <property type="match status" value="1"/>
</dbReference>
<keyword evidence="5" id="KW-1185">Reference proteome</keyword>
<protein>
    <recommendedName>
        <fullName evidence="6">Lipoprotein</fullName>
    </recommendedName>
</protein>
<dbReference type="PROSITE" id="PS51257">
    <property type="entry name" value="PROKAR_LIPOPROTEIN"/>
    <property type="match status" value="1"/>
</dbReference>
<gene>
    <name evidence="2" type="ORF">TUM18999_20680</name>
    <name evidence="3" type="ORF">TUM20286_55780</name>
</gene>
<dbReference type="EMBL" id="AP023189">
    <property type="protein sequence ID" value="BCG23877.1"/>
    <property type="molecule type" value="Genomic_DNA"/>
</dbReference>
<dbReference type="Pfam" id="PF21565">
    <property type="entry name" value="Tsi1"/>
    <property type="match status" value="1"/>
</dbReference>
<name>A0A6J4E293_9PSED</name>
<dbReference type="InterPro" id="IPR049345">
    <property type="entry name" value="Tsi1"/>
</dbReference>
<evidence type="ECO:0008006" key="6">
    <source>
        <dbReference type="Google" id="ProtNLM"/>
    </source>
</evidence>
<keyword evidence="1" id="KW-0732">Signal</keyword>
<accession>A0A6J4E293</accession>
<feature type="chain" id="PRO_5026770178" description="Lipoprotein" evidence="1">
    <location>
        <begin position="20"/>
        <end position="167"/>
    </location>
</feature>
<evidence type="ECO:0000313" key="3">
    <source>
        <dbReference type="EMBL" id="GJN55826.1"/>
    </source>
</evidence>
<feature type="signal peptide" evidence="1">
    <location>
        <begin position="1"/>
        <end position="19"/>
    </location>
</feature>
<dbReference type="AlphaFoldDB" id="A0A6J4E293"/>
<reference evidence="2 4" key="1">
    <citation type="submission" date="2020-05" db="EMBL/GenBank/DDBJ databases">
        <title>Characterization of novel class B3 metallo-beta-lactamase from novel Pseudomonas species.</title>
        <authorList>
            <person name="Yamada K."/>
            <person name="Aoki K."/>
            <person name="Ishii Y."/>
        </authorList>
    </citation>
    <scope>NUCLEOTIDE SEQUENCE [LARGE SCALE GENOMIC DNA]</scope>
    <source>
        <strain evidence="2 4">TUM18999</strain>
        <strain evidence="3 5">TUM20286</strain>
    </source>
</reference>
<dbReference type="KEGG" id="ptw:TUM18999_20680"/>